<protein>
    <recommendedName>
        <fullName evidence="2">CBM1 domain-containing protein</fullName>
    </recommendedName>
</protein>
<proteinExistence type="predicted"/>
<dbReference type="Proteomes" id="UP000193944">
    <property type="component" value="Unassembled WGS sequence"/>
</dbReference>
<comment type="caution">
    <text evidence="3">The sequence shown here is derived from an EMBL/GenBank/DDBJ whole genome shotgun (WGS) entry which is preliminary data.</text>
</comment>
<evidence type="ECO:0000313" key="3">
    <source>
        <dbReference type="EMBL" id="ORX64663.1"/>
    </source>
</evidence>
<dbReference type="InterPro" id="IPR035971">
    <property type="entry name" value="CBD_sf"/>
</dbReference>
<reference evidence="3 4" key="2">
    <citation type="submission" date="2016-08" db="EMBL/GenBank/DDBJ databases">
        <title>Pervasive Adenine N6-methylation of Active Genes in Fungi.</title>
        <authorList>
            <consortium name="DOE Joint Genome Institute"/>
            <person name="Mondo S.J."/>
            <person name="Dannebaum R.O."/>
            <person name="Kuo R.C."/>
            <person name="Labutti K."/>
            <person name="Haridas S."/>
            <person name="Kuo A."/>
            <person name="Salamov A."/>
            <person name="Ahrendt S.R."/>
            <person name="Lipzen A."/>
            <person name="Sullivan W."/>
            <person name="Andreopoulos W.B."/>
            <person name="Clum A."/>
            <person name="Lindquist E."/>
            <person name="Daum C."/>
            <person name="Ramamoorthy G.K."/>
            <person name="Gryganskyi A."/>
            <person name="Culley D."/>
            <person name="Magnuson J.K."/>
            <person name="James T.Y."/>
            <person name="O'Malley M.A."/>
            <person name="Stajich J.E."/>
            <person name="Spatafora J.W."/>
            <person name="Visel A."/>
            <person name="Grigoriev I.V."/>
        </authorList>
    </citation>
    <scope>NUCLEOTIDE SEQUENCE [LARGE SCALE GENOMIC DNA]</scope>
    <source>
        <strain evidence="3 4">S4</strain>
    </source>
</reference>
<keyword evidence="4" id="KW-1185">Reference proteome</keyword>
<dbReference type="GO" id="GO:0005576">
    <property type="term" value="C:extracellular region"/>
    <property type="evidence" value="ECO:0007669"/>
    <property type="project" value="InterPro"/>
</dbReference>
<feature type="domain" description="CBM1" evidence="2">
    <location>
        <begin position="621"/>
        <end position="657"/>
    </location>
</feature>
<dbReference type="SMART" id="SM00236">
    <property type="entry name" value="fCBD"/>
    <property type="match status" value="1"/>
</dbReference>
<name>A0A1Y1VTZ8_9FUNG</name>
<organism evidence="3 4">
    <name type="scientific">Anaeromyces robustus</name>
    <dbReference type="NCBI Taxonomy" id="1754192"/>
    <lineage>
        <taxon>Eukaryota</taxon>
        <taxon>Fungi</taxon>
        <taxon>Fungi incertae sedis</taxon>
        <taxon>Chytridiomycota</taxon>
        <taxon>Chytridiomycota incertae sedis</taxon>
        <taxon>Neocallimastigomycetes</taxon>
        <taxon>Neocallimastigales</taxon>
        <taxon>Neocallimastigaceae</taxon>
        <taxon>Anaeromyces</taxon>
    </lineage>
</organism>
<dbReference type="GO" id="GO:0005975">
    <property type="term" value="P:carbohydrate metabolic process"/>
    <property type="evidence" value="ECO:0007669"/>
    <property type="project" value="InterPro"/>
</dbReference>
<gene>
    <name evidence="3" type="ORF">BCR32DRAFT_330551</name>
</gene>
<keyword evidence="1" id="KW-0732">Signal</keyword>
<evidence type="ECO:0000256" key="1">
    <source>
        <dbReference type="ARBA" id="ARBA00022729"/>
    </source>
</evidence>
<reference evidence="3 4" key="1">
    <citation type="submission" date="2016-08" db="EMBL/GenBank/DDBJ databases">
        <title>A Parts List for Fungal Cellulosomes Revealed by Comparative Genomics.</title>
        <authorList>
            <consortium name="DOE Joint Genome Institute"/>
            <person name="Haitjema C.H."/>
            <person name="Gilmore S.P."/>
            <person name="Henske J.K."/>
            <person name="Solomon K.V."/>
            <person name="De Groot R."/>
            <person name="Kuo A."/>
            <person name="Mondo S.J."/>
            <person name="Salamov A.A."/>
            <person name="Labutti K."/>
            <person name="Zhao Z."/>
            <person name="Chiniquy J."/>
            <person name="Barry K."/>
            <person name="Brewer H.M."/>
            <person name="Purvine S.O."/>
            <person name="Wright A.T."/>
            <person name="Boxma B."/>
            <person name="Van Alen T."/>
            <person name="Hackstein J.H."/>
            <person name="Baker S.E."/>
            <person name="Grigoriev I.V."/>
            <person name="O'Malley M.A."/>
        </authorList>
    </citation>
    <scope>NUCLEOTIDE SEQUENCE [LARGE SCALE GENOMIC DNA]</scope>
    <source>
        <strain evidence="3 4">S4</strain>
    </source>
</reference>
<dbReference type="Pfam" id="PF00734">
    <property type="entry name" value="CBM_1"/>
    <property type="match status" value="1"/>
</dbReference>
<accession>A0A1Y1VTZ8</accession>
<dbReference type="InterPro" id="IPR000254">
    <property type="entry name" value="CBD"/>
</dbReference>
<dbReference type="SUPFAM" id="SSF57180">
    <property type="entry name" value="Cellulose-binding domain"/>
    <property type="match status" value="1"/>
</dbReference>
<sequence length="657" mass="70439">MPCPYKGLIDCRNGTFSAIGTTTTVYDRTSCTYVQYKCVKTGTMSGTISKSIPTPSCYSKNLPIDCSPKENKVLIPYSEVSDEGEVTCTGYSTSCEPKTLPTTAYPTSKIPPTIMPCHFKKVVPCPNGTISVIGTYITDYEGIPCTDIDYSCVTGKTISKTISTTLPTILTTTNTLPTTNTLSTTAYPTSKIPPTIMPCPYKKVVPCTNGTISVIGHYTTDYEGIPCTGIDSSCVKVKTISKTISTTLPTILTTTLPPRPCPPKLTACIHGTHSSVSTYTSEYYGTLCTATHYECVITSKTFPTTSSKTFPTTSSKTSSTTNIISSSMNISSTNISISTISSTASPSAKIISLSSCPIYKMLRPCTKGETTEYLTYTTYYEGRLCTYGYNRCVASSGHSKTLCTDDECITTSKIIPTISKTLPTTSKTLPTTNISISTISSTASPSANITSLPACPMMYKAIPTCKNGETTEFHKATTSFTKQPCTFNFYTCVPSSSTKKLPTIVSCPNEKSISCRYGSSSIYTYYTSTYLGTTCTGRINTCIATTTTSKRVSSSSSSSSSVVVSSKIITPSKTIPLSETLPSKCITSTTSITIKETTTITETMTVTVKITNTNNPSQPNHCADRYAQCGGEGFKGPTCCKSGYKCQKLNKHYSQCV</sequence>
<dbReference type="GO" id="GO:0030248">
    <property type="term" value="F:cellulose binding"/>
    <property type="evidence" value="ECO:0007669"/>
    <property type="project" value="InterPro"/>
</dbReference>
<dbReference type="OrthoDB" id="412382at2759"/>
<dbReference type="PROSITE" id="PS51164">
    <property type="entry name" value="CBM1_2"/>
    <property type="match status" value="1"/>
</dbReference>
<evidence type="ECO:0000313" key="4">
    <source>
        <dbReference type="Proteomes" id="UP000193944"/>
    </source>
</evidence>
<dbReference type="EMBL" id="MCFG01000507">
    <property type="protein sequence ID" value="ORX64663.1"/>
    <property type="molecule type" value="Genomic_DNA"/>
</dbReference>
<evidence type="ECO:0000259" key="2">
    <source>
        <dbReference type="PROSITE" id="PS51164"/>
    </source>
</evidence>
<dbReference type="AlphaFoldDB" id="A0A1Y1VTZ8"/>